<evidence type="ECO:0000256" key="1">
    <source>
        <dbReference type="ARBA" id="ARBA00000971"/>
    </source>
</evidence>
<dbReference type="OMA" id="KPASCEI"/>
<dbReference type="OrthoDB" id="1902587at2759"/>
<dbReference type="EMBL" id="GL349482">
    <property type="protein sequence ID" value="KNC53759.1"/>
    <property type="molecule type" value="Genomic_DNA"/>
</dbReference>
<reference evidence="8 9" key="1">
    <citation type="submission" date="2010-05" db="EMBL/GenBank/DDBJ databases">
        <title>The Genome Sequence of Thecamonas trahens ATCC 50062.</title>
        <authorList>
            <consortium name="The Broad Institute Genome Sequencing Platform"/>
            <person name="Russ C."/>
            <person name="Cuomo C."/>
            <person name="Shea T."/>
            <person name="Young S.K."/>
            <person name="Zeng Q."/>
            <person name="Koehrsen M."/>
            <person name="Haas B."/>
            <person name="Borodovsky M."/>
            <person name="Guigo R."/>
            <person name="Alvarado L."/>
            <person name="Berlin A."/>
            <person name="Bochicchio J."/>
            <person name="Borenstein D."/>
            <person name="Chapman S."/>
            <person name="Chen Z."/>
            <person name="Freedman E."/>
            <person name="Gellesch M."/>
            <person name="Goldberg J."/>
            <person name="Griggs A."/>
            <person name="Gujja S."/>
            <person name="Heilman E."/>
            <person name="Heiman D."/>
            <person name="Hepburn T."/>
            <person name="Howarth C."/>
            <person name="Jen D."/>
            <person name="Larson L."/>
            <person name="Mehta T."/>
            <person name="Park D."/>
            <person name="Pearson M."/>
            <person name="Roberts A."/>
            <person name="Saif S."/>
            <person name="Shenoy N."/>
            <person name="Sisk P."/>
            <person name="Stolte C."/>
            <person name="Sykes S."/>
            <person name="Thomson T."/>
            <person name="Walk T."/>
            <person name="White J."/>
            <person name="Yandava C."/>
            <person name="Burger G."/>
            <person name="Gray M.W."/>
            <person name="Holland P.W.H."/>
            <person name="King N."/>
            <person name="Lang F.B.F."/>
            <person name="Roger A.J."/>
            <person name="Ruiz-Trillo I."/>
            <person name="Lander E."/>
            <person name="Nusbaum C."/>
        </authorList>
    </citation>
    <scope>NUCLEOTIDE SEQUENCE [LARGE SCALE GENOMIC DNA]</scope>
    <source>
        <strain evidence="8 9">ATCC 50062</strain>
    </source>
</reference>
<keyword evidence="3 5" id="KW-0697">Rotamase</keyword>
<feature type="domain" description="PPIase FKBP-type" evidence="7">
    <location>
        <begin position="60"/>
        <end position="148"/>
    </location>
</feature>
<dbReference type="AlphaFoldDB" id="A0A0L0DN75"/>
<dbReference type="GeneID" id="25567930"/>
<dbReference type="PROSITE" id="PS51257">
    <property type="entry name" value="PROKAR_LIPOPROTEIN"/>
    <property type="match status" value="1"/>
</dbReference>
<dbReference type="InterPro" id="IPR001179">
    <property type="entry name" value="PPIase_FKBP_dom"/>
</dbReference>
<organism evidence="8 9">
    <name type="scientific">Thecamonas trahens ATCC 50062</name>
    <dbReference type="NCBI Taxonomy" id="461836"/>
    <lineage>
        <taxon>Eukaryota</taxon>
        <taxon>Apusozoa</taxon>
        <taxon>Apusomonadida</taxon>
        <taxon>Apusomonadidae</taxon>
        <taxon>Thecamonas</taxon>
    </lineage>
</organism>
<evidence type="ECO:0000256" key="6">
    <source>
        <dbReference type="SAM" id="SignalP"/>
    </source>
</evidence>
<dbReference type="GO" id="GO:0005783">
    <property type="term" value="C:endoplasmic reticulum"/>
    <property type="evidence" value="ECO:0007669"/>
    <property type="project" value="TreeGrafter"/>
</dbReference>
<gene>
    <name evidence="8" type="ORF">AMSG_09475</name>
</gene>
<dbReference type="Gene3D" id="3.10.50.40">
    <property type="match status" value="1"/>
</dbReference>
<dbReference type="SUPFAM" id="SSF54534">
    <property type="entry name" value="FKBP-like"/>
    <property type="match status" value="1"/>
</dbReference>
<dbReference type="PROSITE" id="PS50059">
    <property type="entry name" value="FKBP_PPIASE"/>
    <property type="match status" value="1"/>
</dbReference>
<evidence type="ECO:0000256" key="2">
    <source>
        <dbReference type="ARBA" id="ARBA00013194"/>
    </source>
</evidence>
<dbReference type="Pfam" id="PF00254">
    <property type="entry name" value="FKBP_C"/>
    <property type="match status" value="1"/>
</dbReference>
<evidence type="ECO:0000259" key="7">
    <source>
        <dbReference type="PROSITE" id="PS50059"/>
    </source>
</evidence>
<keyword evidence="9" id="KW-1185">Reference proteome</keyword>
<comment type="catalytic activity">
    <reaction evidence="1 5">
        <text>[protein]-peptidylproline (omega=180) = [protein]-peptidylproline (omega=0)</text>
        <dbReference type="Rhea" id="RHEA:16237"/>
        <dbReference type="Rhea" id="RHEA-COMP:10747"/>
        <dbReference type="Rhea" id="RHEA-COMP:10748"/>
        <dbReference type="ChEBI" id="CHEBI:83833"/>
        <dbReference type="ChEBI" id="CHEBI:83834"/>
        <dbReference type="EC" id="5.2.1.8"/>
    </reaction>
</comment>
<evidence type="ECO:0000256" key="4">
    <source>
        <dbReference type="ARBA" id="ARBA00023235"/>
    </source>
</evidence>
<evidence type="ECO:0000256" key="3">
    <source>
        <dbReference type="ARBA" id="ARBA00023110"/>
    </source>
</evidence>
<keyword evidence="6" id="KW-0732">Signal</keyword>
<dbReference type="FunFam" id="3.10.50.40:FF:000006">
    <property type="entry name" value="Peptidyl-prolyl cis-trans isomerase"/>
    <property type="match status" value="1"/>
</dbReference>
<dbReference type="InterPro" id="IPR044609">
    <property type="entry name" value="FKBP2/11"/>
</dbReference>
<keyword evidence="4 5" id="KW-0413">Isomerase</keyword>
<dbReference type="RefSeq" id="XP_013754322.1">
    <property type="nucleotide sequence ID" value="XM_013898868.1"/>
</dbReference>
<protein>
    <recommendedName>
        <fullName evidence="2 5">peptidylprolyl isomerase</fullName>
        <ecNumber evidence="2 5">5.2.1.8</ecNumber>
    </recommendedName>
</protein>
<feature type="chain" id="PRO_5005537313" description="peptidylprolyl isomerase" evidence="6">
    <location>
        <begin position="27"/>
        <end position="148"/>
    </location>
</feature>
<dbReference type="STRING" id="461836.A0A0L0DN75"/>
<evidence type="ECO:0000313" key="9">
    <source>
        <dbReference type="Proteomes" id="UP000054408"/>
    </source>
</evidence>
<dbReference type="GO" id="GO:0003755">
    <property type="term" value="F:peptidyl-prolyl cis-trans isomerase activity"/>
    <property type="evidence" value="ECO:0007669"/>
    <property type="project" value="UniProtKB-KW"/>
</dbReference>
<evidence type="ECO:0000256" key="5">
    <source>
        <dbReference type="PROSITE-ProRule" id="PRU00277"/>
    </source>
</evidence>
<dbReference type="PANTHER" id="PTHR45779">
    <property type="entry name" value="PEPTIDYLPROLYL ISOMERASE"/>
    <property type="match status" value="1"/>
</dbReference>
<dbReference type="PANTHER" id="PTHR45779:SF14">
    <property type="entry name" value="PEPTIDYLPROLYL ISOMERASE"/>
    <property type="match status" value="1"/>
</dbReference>
<evidence type="ECO:0000313" key="8">
    <source>
        <dbReference type="EMBL" id="KNC53759.1"/>
    </source>
</evidence>
<dbReference type="eggNOG" id="KOG0549">
    <property type="taxonomic scope" value="Eukaryota"/>
</dbReference>
<dbReference type="InterPro" id="IPR046357">
    <property type="entry name" value="PPIase_dom_sf"/>
</dbReference>
<accession>A0A0L0DN75</accession>
<name>A0A0L0DN75_THETB</name>
<proteinExistence type="predicted"/>
<sequence>MMTMKTLIVVVLAAVVLSSCLLGAEAKKRHKPKSSAGAGADLKIDVEHVPEDCGRKSANGDSLSMHYTGKLEDGTVFDSSVTRGTPFEFRLGAGMVIQGWDQGLLDMCVGERRVLTIPPHLGYGDRGAGGVIPGGATLIFEVELMGIK</sequence>
<feature type="signal peptide" evidence="6">
    <location>
        <begin position="1"/>
        <end position="26"/>
    </location>
</feature>
<dbReference type="EC" id="5.2.1.8" evidence="2 5"/>
<dbReference type="Proteomes" id="UP000054408">
    <property type="component" value="Unassembled WGS sequence"/>
</dbReference>